<keyword evidence="9" id="KW-0812">Transmembrane</keyword>
<evidence type="ECO:0000256" key="5">
    <source>
        <dbReference type="ARBA" id="ARBA00022777"/>
    </source>
</evidence>
<keyword evidence="2 11" id="KW-0723">Serine/threonine-protein kinase</keyword>
<feature type="compositionally biased region" description="Pro residues" evidence="8">
    <location>
        <begin position="308"/>
        <end position="324"/>
    </location>
</feature>
<comment type="caution">
    <text evidence="11">The sequence shown here is derived from an EMBL/GenBank/DDBJ whole genome shotgun (WGS) entry which is preliminary data.</text>
</comment>
<evidence type="ECO:0000256" key="6">
    <source>
        <dbReference type="ARBA" id="ARBA00022840"/>
    </source>
</evidence>
<dbReference type="Gene3D" id="3.30.200.20">
    <property type="entry name" value="Phosphorylase Kinase, domain 1"/>
    <property type="match status" value="1"/>
</dbReference>
<dbReference type="GO" id="GO:0004674">
    <property type="term" value="F:protein serine/threonine kinase activity"/>
    <property type="evidence" value="ECO:0007669"/>
    <property type="project" value="UniProtKB-KW"/>
</dbReference>
<dbReference type="Gene3D" id="1.10.510.10">
    <property type="entry name" value="Transferase(Phosphotransferase) domain 1"/>
    <property type="match status" value="1"/>
</dbReference>
<dbReference type="OrthoDB" id="5169909at2"/>
<dbReference type="SUPFAM" id="SSF56112">
    <property type="entry name" value="Protein kinase-like (PK-like)"/>
    <property type="match status" value="1"/>
</dbReference>
<evidence type="ECO:0000313" key="12">
    <source>
        <dbReference type="Proteomes" id="UP000266677"/>
    </source>
</evidence>
<gene>
    <name evidence="11" type="ORF">D5S18_24305</name>
</gene>
<accession>A0A3A4JRU2</accession>
<feature type="binding site" evidence="7">
    <location>
        <position position="38"/>
    </location>
    <ligand>
        <name>ATP</name>
        <dbReference type="ChEBI" id="CHEBI:30616"/>
    </ligand>
</feature>
<dbReference type="InterPro" id="IPR000719">
    <property type="entry name" value="Prot_kinase_dom"/>
</dbReference>
<keyword evidence="6 7" id="KW-0067">ATP-binding</keyword>
<keyword evidence="9" id="KW-1133">Transmembrane helix</keyword>
<dbReference type="CDD" id="cd14014">
    <property type="entry name" value="STKc_PknB_like"/>
    <property type="match status" value="1"/>
</dbReference>
<proteinExistence type="predicted"/>
<feature type="transmembrane region" description="Helical" evidence="9">
    <location>
        <begin position="413"/>
        <end position="438"/>
    </location>
</feature>
<dbReference type="EMBL" id="QZFU01000029">
    <property type="protein sequence ID" value="RJO72279.1"/>
    <property type="molecule type" value="Genomic_DNA"/>
</dbReference>
<keyword evidence="12" id="KW-1185">Reference proteome</keyword>
<dbReference type="Proteomes" id="UP000266677">
    <property type="component" value="Unassembled WGS sequence"/>
</dbReference>
<evidence type="ECO:0000313" key="11">
    <source>
        <dbReference type="EMBL" id="RJO72279.1"/>
    </source>
</evidence>
<dbReference type="PANTHER" id="PTHR43289:SF6">
    <property type="entry name" value="SERINE_THREONINE-PROTEIN KINASE NEKL-3"/>
    <property type="match status" value="1"/>
</dbReference>
<evidence type="ECO:0000256" key="7">
    <source>
        <dbReference type="PROSITE-ProRule" id="PRU10141"/>
    </source>
</evidence>
<protein>
    <recommendedName>
        <fullName evidence="1">non-specific serine/threonine protein kinase</fullName>
        <ecNumber evidence="1">2.7.11.1</ecNumber>
    </recommendedName>
</protein>
<dbReference type="InterPro" id="IPR008271">
    <property type="entry name" value="Ser/Thr_kinase_AS"/>
</dbReference>
<dbReference type="PROSITE" id="PS50011">
    <property type="entry name" value="PROTEIN_KINASE_DOM"/>
    <property type="match status" value="1"/>
</dbReference>
<keyword evidence="9" id="KW-0472">Membrane</keyword>
<evidence type="ECO:0000256" key="9">
    <source>
        <dbReference type="SAM" id="Phobius"/>
    </source>
</evidence>
<dbReference type="PANTHER" id="PTHR43289">
    <property type="entry name" value="MITOGEN-ACTIVATED PROTEIN KINASE KINASE KINASE 20-RELATED"/>
    <property type="match status" value="1"/>
</dbReference>
<feature type="domain" description="Protein kinase" evidence="10">
    <location>
        <begin position="9"/>
        <end position="266"/>
    </location>
</feature>
<name>A0A3A4JRU2_9NOCA</name>
<dbReference type="FunFam" id="1.10.510.10:FF:000021">
    <property type="entry name" value="Serine/threonine protein kinase"/>
    <property type="match status" value="1"/>
</dbReference>
<evidence type="ECO:0000256" key="2">
    <source>
        <dbReference type="ARBA" id="ARBA00022527"/>
    </source>
</evidence>
<dbReference type="Pfam" id="PF00069">
    <property type="entry name" value="Pkinase"/>
    <property type="match status" value="1"/>
</dbReference>
<dbReference type="EC" id="2.7.11.1" evidence="1"/>
<keyword evidence="4 7" id="KW-0547">Nucleotide-binding</keyword>
<reference evidence="11 12" key="1">
    <citation type="submission" date="2018-09" db="EMBL/GenBank/DDBJ databases">
        <title>YIM PH21274 draft genome.</title>
        <authorList>
            <person name="Miao C."/>
        </authorList>
    </citation>
    <scope>NUCLEOTIDE SEQUENCE [LARGE SCALE GENOMIC DNA]</scope>
    <source>
        <strain evidence="11 12">YIM PH 21724</strain>
    </source>
</reference>
<feature type="compositionally biased region" description="Low complexity" evidence="8">
    <location>
        <begin position="298"/>
        <end position="307"/>
    </location>
</feature>
<keyword evidence="3" id="KW-0808">Transferase</keyword>
<feature type="region of interest" description="Disordered" evidence="8">
    <location>
        <begin position="443"/>
        <end position="507"/>
    </location>
</feature>
<feature type="compositionally biased region" description="Polar residues" evidence="8">
    <location>
        <begin position="360"/>
        <end position="373"/>
    </location>
</feature>
<evidence type="ECO:0000256" key="3">
    <source>
        <dbReference type="ARBA" id="ARBA00022679"/>
    </source>
</evidence>
<feature type="region of interest" description="Disordered" evidence="8">
    <location>
        <begin position="296"/>
        <end position="336"/>
    </location>
</feature>
<evidence type="ECO:0000256" key="4">
    <source>
        <dbReference type="ARBA" id="ARBA00022741"/>
    </source>
</evidence>
<dbReference type="RefSeq" id="WP_120043380.1">
    <property type="nucleotide sequence ID" value="NZ_QZFU01000029.1"/>
</dbReference>
<dbReference type="SMART" id="SM00220">
    <property type="entry name" value="S_TKc"/>
    <property type="match status" value="1"/>
</dbReference>
<dbReference type="PROSITE" id="PS00107">
    <property type="entry name" value="PROTEIN_KINASE_ATP"/>
    <property type="match status" value="1"/>
</dbReference>
<dbReference type="InterPro" id="IPR011009">
    <property type="entry name" value="Kinase-like_dom_sf"/>
</dbReference>
<feature type="compositionally biased region" description="Pro residues" evidence="8">
    <location>
        <begin position="498"/>
        <end position="507"/>
    </location>
</feature>
<sequence length="507" mass="54643">MGEERFGRYRLRRLLGKGGMGQVWLAYDTVADRRVALKLLPAELATDAQYRRRFEREAEVIAALRDPHVVPIHTHGEIDGRLFIDMEFIEGIDVAVRLQTEGPIAPAVAVGVIEQVASALDAAHRVGLVHRDVKPSNIVLRADGAAYLIDFGLAHSRGQTALTATGFAMGTWAYMAPERYTGQTDGRSDVYSLACVLYECLTAHRPYGDTDPPQQMHAHLLSAPPRVSSFNPAIPQALDAVIARGMAKDPVQRFQSAGEFARNARVALGVPNGKPLTKLLPYPDSARTRVETRVAQRYPQPAYAPSFPSAPPGTHPRPGPPLTRPAPGHAVPYPNGRAPQQIRAVAPSNGLALPRPNGQVIPQNGSAAPQSNGYAAPPRRQWHLRRPPVRQVAPWPVRPPTPPRKRRSPTRRFLLVLLIVLLSPLLLLAGCAVIVLVAEGGGTIGDPNPAGPAAVTENSETPPIRTLSPPPLRIPGGEPKSDPGPILRIPGLEDDSAPPTPPNRGPR</sequence>
<dbReference type="GO" id="GO:0005524">
    <property type="term" value="F:ATP binding"/>
    <property type="evidence" value="ECO:0007669"/>
    <property type="project" value="UniProtKB-UniRule"/>
</dbReference>
<organism evidence="11 12">
    <name type="scientific">Nocardia panacis</name>
    <dbReference type="NCBI Taxonomy" id="2340916"/>
    <lineage>
        <taxon>Bacteria</taxon>
        <taxon>Bacillati</taxon>
        <taxon>Actinomycetota</taxon>
        <taxon>Actinomycetes</taxon>
        <taxon>Mycobacteriales</taxon>
        <taxon>Nocardiaceae</taxon>
        <taxon>Nocardia</taxon>
    </lineage>
</organism>
<keyword evidence="5 11" id="KW-0418">Kinase</keyword>
<feature type="region of interest" description="Disordered" evidence="8">
    <location>
        <begin position="354"/>
        <end position="407"/>
    </location>
</feature>
<dbReference type="PROSITE" id="PS00108">
    <property type="entry name" value="PROTEIN_KINASE_ST"/>
    <property type="match status" value="1"/>
</dbReference>
<evidence type="ECO:0000259" key="10">
    <source>
        <dbReference type="PROSITE" id="PS50011"/>
    </source>
</evidence>
<dbReference type="InterPro" id="IPR017441">
    <property type="entry name" value="Protein_kinase_ATP_BS"/>
</dbReference>
<dbReference type="AlphaFoldDB" id="A0A3A4JRU2"/>
<evidence type="ECO:0000256" key="8">
    <source>
        <dbReference type="SAM" id="MobiDB-lite"/>
    </source>
</evidence>
<evidence type="ECO:0000256" key="1">
    <source>
        <dbReference type="ARBA" id="ARBA00012513"/>
    </source>
</evidence>